<accession>A0ABR2PLL8</accession>
<comment type="caution">
    <text evidence="1">The sequence shown here is derived from an EMBL/GenBank/DDBJ whole genome shotgun (WGS) entry which is preliminary data.</text>
</comment>
<evidence type="ECO:0000313" key="2">
    <source>
        <dbReference type="Proteomes" id="UP001396334"/>
    </source>
</evidence>
<keyword evidence="2" id="KW-1185">Reference proteome</keyword>
<reference evidence="1 2" key="1">
    <citation type="journal article" date="2024" name="G3 (Bethesda)">
        <title>Genome assembly of Hibiscus sabdariffa L. provides insights into metabolisms of medicinal natural products.</title>
        <authorList>
            <person name="Kim T."/>
        </authorList>
    </citation>
    <scope>NUCLEOTIDE SEQUENCE [LARGE SCALE GENOMIC DNA]</scope>
    <source>
        <strain evidence="1">TK-2024</strain>
        <tissue evidence="1">Old leaves</tissue>
    </source>
</reference>
<evidence type="ECO:0000313" key="1">
    <source>
        <dbReference type="EMBL" id="KAK8989070.1"/>
    </source>
</evidence>
<sequence length="89" mass="10426">MVSPNRRAVNDCLFDGDTSTWLFCNTIFESDQSTTSHGHLFDPYETSYSTCIRFDIRLPPCTIDLILEYRDLGKDQMELQLQMLRQQEI</sequence>
<organism evidence="1 2">
    <name type="scientific">Hibiscus sabdariffa</name>
    <name type="common">roselle</name>
    <dbReference type="NCBI Taxonomy" id="183260"/>
    <lineage>
        <taxon>Eukaryota</taxon>
        <taxon>Viridiplantae</taxon>
        <taxon>Streptophyta</taxon>
        <taxon>Embryophyta</taxon>
        <taxon>Tracheophyta</taxon>
        <taxon>Spermatophyta</taxon>
        <taxon>Magnoliopsida</taxon>
        <taxon>eudicotyledons</taxon>
        <taxon>Gunneridae</taxon>
        <taxon>Pentapetalae</taxon>
        <taxon>rosids</taxon>
        <taxon>malvids</taxon>
        <taxon>Malvales</taxon>
        <taxon>Malvaceae</taxon>
        <taxon>Malvoideae</taxon>
        <taxon>Hibiscus</taxon>
    </lineage>
</organism>
<gene>
    <name evidence="1" type="ORF">V6N11_030438</name>
</gene>
<dbReference type="EMBL" id="JBBPBN010000057">
    <property type="protein sequence ID" value="KAK8989070.1"/>
    <property type="molecule type" value="Genomic_DNA"/>
</dbReference>
<name>A0ABR2PLL8_9ROSI</name>
<dbReference type="Proteomes" id="UP001396334">
    <property type="component" value="Unassembled WGS sequence"/>
</dbReference>
<protein>
    <submittedName>
        <fullName evidence="1">Uncharacterized protein</fullName>
    </submittedName>
</protein>
<proteinExistence type="predicted"/>